<dbReference type="PANTHER" id="PTHR33711:SF9">
    <property type="entry name" value="PROTOCATECHUATE 3,4-DIOXYGENASE ALPHA CHAIN"/>
    <property type="match status" value="1"/>
</dbReference>
<dbReference type="PANTHER" id="PTHR33711">
    <property type="entry name" value="DIOXYGENASE, PUTATIVE (AFU_ORTHOLOGUE AFUA_2G02910)-RELATED"/>
    <property type="match status" value="1"/>
</dbReference>
<evidence type="ECO:0000256" key="2">
    <source>
        <dbReference type="ARBA" id="ARBA00022964"/>
    </source>
</evidence>
<dbReference type="AlphaFoldDB" id="A0A226X9D1"/>
<dbReference type="Proteomes" id="UP000214720">
    <property type="component" value="Unassembled WGS sequence"/>
</dbReference>
<accession>A0A226X9D1</accession>
<dbReference type="Gene3D" id="2.60.130.10">
    <property type="entry name" value="Aromatic compound dioxygenase"/>
    <property type="match status" value="1"/>
</dbReference>
<dbReference type="InterPro" id="IPR050770">
    <property type="entry name" value="Intradiol_RC_Dioxygenase"/>
</dbReference>
<feature type="domain" description="Intradiol ring-cleavage dioxygenases" evidence="4">
    <location>
        <begin position="15"/>
        <end position="172"/>
    </location>
</feature>
<keyword evidence="3" id="KW-0560">Oxidoreductase</keyword>
<protein>
    <submittedName>
        <fullName evidence="5">Protocatechuate 3,4-dioxygenase alpha chain</fullName>
    </submittedName>
</protein>
<dbReference type="EMBL" id="MTHB01000024">
    <property type="protein sequence ID" value="OXC80082.1"/>
    <property type="molecule type" value="Genomic_DNA"/>
</dbReference>
<proteinExistence type="inferred from homology"/>
<dbReference type="OrthoDB" id="9805815at2"/>
<sequence>MTTLLPTSDDTIGPYFPPCYAARERLDLRNPFPGLNVAAAGTPVRIKVQMLDTFGKLAGGCSLIDVWQANAAGVSRRPDNASDRAVDTYFEGFGRVISRDGTFEIDTIKPGPVNGGSSVRAPHFTLTFFCDGFNRLVSQFFFDDELLNEGDPLLLSLPPDLRDRLVARRVDDVDGVATYLLQVRFRGENETPFFDDLLS</sequence>
<evidence type="ECO:0000313" key="6">
    <source>
        <dbReference type="Proteomes" id="UP000214720"/>
    </source>
</evidence>
<name>A0A226X9D1_CABSO</name>
<comment type="similarity">
    <text evidence="1">Belongs to the intradiol ring-cleavage dioxygenase family.</text>
</comment>
<evidence type="ECO:0000256" key="3">
    <source>
        <dbReference type="ARBA" id="ARBA00023002"/>
    </source>
</evidence>
<evidence type="ECO:0000256" key="1">
    <source>
        <dbReference type="ARBA" id="ARBA00007825"/>
    </source>
</evidence>
<dbReference type="GO" id="GO:0008199">
    <property type="term" value="F:ferric iron binding"/>
    <property type="evidence" value="ECO:0007669"/>
    <property type="project" value="InterPro"/>
</dbReference>
<dbReference type="InterPro" id="IPR000627">
    <property type="entry name" value="Intradiol_dOase_C"/>
</dbReference>
<dbReference type="Pfam" id="PF00775">
    <property type="entry name" value="Dioxygenase_C"/>
    <property type="match status" value="1"/>
</dbReference>
<gene>
    <name evidence="5" type="ORF">BSU04_03470</name>
</gene>
<dbReference type="RefSeq" id="WP_089159255.1">
    <property type="nucleotide sequence ID" value="NZ_MTHB01000024.1"/>
</dbReference>
<dbReference type="SUPFAM" id="SSF49482">
    <property type="entry name" value="Aromatic compound dioxygenase"/>
    <property type="match status" value="1"/>
</dbReference>
<keyword evidence="2 5" id="KW-0223">Dioxygenase</keyword>
<evidence type="ECO:0000259" key="4">
    <source>
        <dbReference type="Pfam" id="PF00775"/>
    </source>
</evidence>
<reference evidence="6" key="1">
    <citation type="submission" date="2017-01" db="EMBL/GenBank/DDBJ databases">
        <title>Genome Analysis of Deinococcus marmoris KOPRI26562.</title>
        <authorList>
            <person name="Kim J.H."/>
            <person name="Oh H.-M."/>
        </authorList>
    </citation>
    <scope>NUCLEOTIDE SEQUENCE [LARGE SCALE GENOMIC DNA]</scope>
    <source>
        <strain evidence="6">PAMC 26633</strain>
    </source>
</reference>
<dbReference type="GO" id="GO:0016702">
    <property type="term" value="F:oxidoreductase activity, acting on single donors with incorporation of molecular oxygen, incorporation of two atoms of oxygen"/>
    <property type="evidence" value="ECO:0007669"/>
    <property type="project" value="InterPro"/>
</dbReference>
<evidence type="ECO:0000313" key="5">
    <source>
        <dbReference type="EMBL" id="OXC80082.1"/>
    </source>
</evidence>
<comment type="caution">
    <text evidence="5">The sequence shown here is derived from an EMBL/GenBank/DDBJ whole genome shotgun (WGS) entry which is preliminary data.</text>
</comment>
<organism evidence="5 6">
    <name type="scientific">Caballeronia sordidicola</name>
    <name type="common">Burkholderia sordidicola</name>
    <dbReference type="NCBI Taxonomy" id="196367"/>
    <lineage>
        <taxon>Bacteria</taxon>
        <taxon>Pseudomonadati</taxon>
        <taxon>Pseudomonadota</taxon>
        <taxon>Betaproteobacteria</taxon>
        <taxon>Burkholderiales</taxon>
        <taxon>Burkholderiaceae</taxon>
        <taxon>Caballeronia</taxon>
    </lineage>
</organism>
<dbReference type="InterPro" id="IPR015889">
    <property type="entry name" value="Intradiol_dOase_core"/>
</dbReference>